<reference evidence="2 3" key="1">
    <citation type="submission" date="2024-07" db="EMBL/GenBank/DDBJ databases">
        <title>Description of Labrys sedimenti sp. nov., isolated from a diclofenac-degrading enrichment culture.</title>
        <authorList>
            <person name="Tancsics A."/>
            <person name="Csepanyi A."/>
        </authorList>
    </citation>
    <scope>NUCLEOTIDE SEQUENCE [LARGE SCALE GENOMIC DNA]</scope>
    <source>
        <strain evidence="2 3">LMG 23578</strain>
    </source>
</reference>
<keyword evidence="3" id="KW-1185">Reference proteome</keyword>
<dbReference type="EMBL" id="JBFNQD010000001">
    <property type="protein sequence ID" value="MEW9304583.1"/>
    <property type="molecule type" value="Genomic_DNA"/>
</dbReference>
<feature type="transmembrane region" description="Helical" evidence="1">
    <location>
        <begin position="6"/>
        <end position="28"/>
    </location>
</feature>
<evidence type="ECO:0000313" key="3">
    <source>
        <dbReference type="Proteomes" id="UP001555786"/>
    </source>
</evidence>
<evidence type="ECO:0008006" key="4">
    <source>
        <dbReference type="Google" id="ProtNLM"/>
    </source>
</evidence>
<keyword evidence="1" id="KW-0472">Membrane</keyword>
<sequence>MSGAIQWGDLAPVFAALAFIAGALWFLWSKMDGIRAAADREIKASHEHALTRIEAVRVDITGRVEDLRDEIVTVRLEMAREYASTAMVAAVEERLTDTLEKLGVKLDALVREVVGKRSSQ</sequence>
<dbReference type="RefSeq" id="WP_367622940.1">
    <property type="nucleotide sequence ID" value="NZ_JBFNQD010000001.1"/>
</dbReference>
<accession>A0ABV3PH46</accession>
<organism evidence="2 3">
    <name type="scientific">Labrys neptuniae</name>
    <dbReference type="NCBI Taxonomy" id="376174"/>
    <lineage>
        <taxon>Bacteria</taxon>
        <taxon>Pseudomonadati</taxon>
        <taxon>Pseudomonadota</taxon>
        <taxon>Alphaproteobacteria</taxon>
        <taxon>Hyphomicrobiales</taxon>
        <taxon>Xanthobacteraceae</taxon>
        <taxon>Labrys</taxon>
    </lineage>
</organism>
<protein>
    <recommendedName>
        <fullName evidence="4">DUF2730 family protein</fullName>
    </recommendedName>
</protein>
<dbReference type="Proteomes" id="UP001555786">
    <property type="component" value="Unassembled WGS sequence"/>
</dbReference>
<gene>
    <name evidence="2" type="ORF">ABXS05_03470</name>
</gene>
<proteinExistence type="predicted"/>
<name>A0ABV3PH46_9HYPH</name>
<keyword evidence="1" id="KW-0812">Transmembrane</keyword>
<evidence type="ECO:0000313" key="2">
    <source>
        <dbReference type="EMBL" id="MEW9304583.1"/>
    </source>
</evidence>
<comment type="caution">
    <text evidence="2">The sequence shown here is derived from an EMBL/GenBank/DDBJ whole genome shotgun (WGS) entry which is preliminary data.</text>
</comment>
<keyword evidence="1" id="KW-1133">Transmembrane helix</keyword>
<evidence type="ECO:0000256" key="1">
    <source>
        <dbReference type="SAM" id="Phobius"/>
    </source>
</evidence>